<dbReference type="Pfam" id="PF02223">
    <property type="entry name" value="Thymidylate_kin"/>
    <property type="match status" value="1"/>
</dbReference>
<evidence type="ECO:0000256" key="2">
    <source>
        <dbReference type="ARBA" id="ARBA00012980"/>
    </source>
</evidence>
<dbReference type="InterPro" id="IPR018094">
    <property type="entry name" value="Thymidylate_kinase"/>
</dbReference>
<dbReference type="PANTHER" id="PTHR10344:SF4">
    <property type="entry name" value="UMP-CMP KINASE 2, MITOCHONDRIAL"/>
    <property type="match status" value="1"/>
</dbReference>
<dbReference type="SUPFAM" id="SSF52540">
    <property type="entry name" value="P-loop containing nucleoside triphosphate hydrolases"/>
    <property type="match status" value="1"/>
</dbReference>
<keyword evidence="6 11" id="KW-0547">Nucleotide-binding</keyword>
<dbReference type="CDD" id="cd01672">
    <property type="entry name" value="TMPK"/>
    <property type="match status" value="1"/>
</dbReference>
<dbReference type="STRING" id="1121476.SAMN02745751_00683"/>
<evidence type="ECO:0000256" key="5">
    <source>
        <dbReference type="ARBA" id="ARBA00022727"/>
    </source>
</evidence>
<name>A0A1M6CEX4_9FIRM</name>
<dbReference type="InterPro" id="IPR027417">
    <property type="entry name" value="P-loop_NTPase"/>
</dbReference>
<dbReference type="GO" id="GO:0005829">
    <property type="term" value="C:cytosol"/>
    <property type="evidence" value="ECO:0007669"/>
    <property type="project" value="TreeGrafter"/>
</dbReference>
<organism evidence="13 14">
    <name type="scientific">Dethiosulfatibacter aminovorans DSM 17477</name>
    <dbReference type="NCBI Taxonomy" id="1121476"/>
    <lineage>
        <taxon>Bacteria</taxon>
        <taxon>Bacillati</taxon>
        <taxon>Bacillota</taxon>
        <taxon>Tissierellia</taxon>
        <taxon>Dethiosulfatibacter</taxon>
    </lineage>
</organism>
<evidence type="ECO:0000313" key="13">
    <source>
        <dbReference type="EMBL" id="SHI59542.1"/>
    </source>
</evidence>
<dbReference type="RefSeq" id="WP_073047116.1">
    <property type="nucleotide sequence ID" value="NZ_FQZL01000005.1"/>
</dbReference>
<accession>A0A1M6CEX4</accession>
<dbReference type="GO" id="GO:0006227">
    <property type="term" value="P:dUDP biosynthetic process"/>
    <property type="evidence" value="ECO:0007669"/>
    <property type="project" value="TreeGrafter"/>
</dbReference>
<evidence type="ECO:0000256" key="6">
    <source>
        <dbReference type="ARBA" id="ARBA00022741"/>
    </source>
</evidence>
<dbReference type="GO" id="GO:0006235">
    <property type="term" value="P:dTTP biosynthetic process"/>
    <property type="evidence" value="ECO:0007669"/>
    <property type="project" value="UniProtKB-UniRule"/>
</dbReference>
<reference evidence="13 14" key="1">
    <citation type="submission" date="2016-11" db="EMBL/GenBank/DDBJ databases">
        <authorList>
            <person name="Jaros S."/>
            <person name="Januszkiewicz K."/>
            <person name="Wedrychowicz H."/>
        </authorList>
    </citation>
    <scope>NUCLEOTIDE SEQUENCE [LARGE SCALE GENOMIC DNA]</scope>
    <source>
        <strain evidence="13 14">DSM 17477</strain>
    </source>
</reference>
<dbReference type="OrthoDB" id="9774907at2"/>
<dbReference type="GO" id="GO:0005524">
    <property type="term" value="F:ATP binding"/>
    <property type="evidence" value="ECO:0007669"/>
    <property type="project" value="UniProtKB-UniRule"/>
</dbReference>
<dbReference type="InterPro" id="IPR039430">
    <property type="entry name" value="Thymidylate_kin-like_dom"/>
</dbReference>
<evidence type="ECO:0000256" key="7">
    <source>
        <dbReference type="ARBA" id="ARBA00022777"/>
    </source>
</evidence>
<sequence>MNKGLFIVLEGPDGAGKSTVARLIADYLEKKGHSIEFSREPGGTPISEKIRDIILDCDHKEMADTTEALLYAASRAQHVAEKIRPLIESGKTVICERFYHSSLVYQGIGRKLGVEKIREINEFAIGGTYPDLVLFLDINPEVALKRKTDIDGGDRLENEHISFHMDVYKGYKEIIKISPEIKVVDASVDKEQVFKNVISELEKII</sequence>
<dbReference type="PANTHER" id="PTHR10344">
    <property type="entry name" value="THYMIDYLATE KINASE"/>
    <property type="match status" value="1"/>
</dbReference>
<evidence type="ECO:0000256" key="4">
    <source>
        <dbReference type="ARBA" id="ARBA00022679"/>
    </source>
</evidence>
<dbReference type="EC" id="2.7.4.9" evidence="2 11"/>
<proteinExistence type="inferred from homology"/>
<dbReference type="Proteomes" id="UP000184052">
    <property type="component" value="Unassembled WGS sequence"/>
</dbReference>
<keyword evidence="14" id="KW-1185">Reference proteome</keyword>
<dbReference type="Gene3D" id="3.40.50.300">
    <property type="entry name" value="P-loop containing nucleotide triphosphate hydrolases"/>
    <property type="match status" value="1"/>
</dbReference>
<keyword evidence="4 11" id="KW-0808">Transferase</keyword>
<dbReference type="InterPro" id="IPR018095">
    <property type="entry name" value="Thymidylate_kin_CS"/>
</dbReference>
<dbReference type="EMBL" id="FQZL01000005">
    <property type="protein sequence ID" value="SHI59542.1"/>
    <property type="molecule type" value="Genomic_DNA"/>
</dbReference>
<evidence type="ECO:0000256" key="9">
    <source>
        <dbReference type="ARBA" id="ARBA00048743"/>
    </source>
</evidence>
<dbReference type="NCBIfam" id="TIGR00041">
    <property type="entry name" value="DTMP_kinase"/>
    <property type="match status" value="1"/>
</dbReference>
<comment type="similarity">
    <text evidence="1 11">Belongs to the thymidylate kinase family.</text>
</comment>
<feature type="domain" description="Thymidylate kinase-like" evidence="12">
    <location>
        <begin position="9"/>
        <end position="196"/>
    </location>
</feature>
<evidence type="ECO:0000256" key="10">
    <source>
        <dbReference type="ARBA" id="ARBA00057735"/>
    </source>
</evidence>
<dbReference type="HAMAP" id="MF_00165">
    <property type="entry name" value="Thymidylate_kinase"/>
    <property type="match status" value="1"/>
</dbReference>
<evidence type="ECO:0000256" key="3">
    <source>
        <dbReference type="ARBA" id="ARBA00017144"/>
    </source>
</evidence>
<keyword evidence="5 11" id="KW-0545">Nucleotide biosynthesis</keyword>
<dbReference type="GO" id="GO:0004798">
    <property type="term" value="F:dTMP kinase activity"/>
    <property type="evidence" value="ECO:0007669"/>
    <property type="project" value="UniProtKB-UniRule"/>
</dbReference>
<dbReference type="AlphaFoldDB" id="A0A1M6CEX4"/>
<comment type="catalytic activity">
    <reaction evidence="9 11">
        <text>dTMP + ATP = dTDP + ADP</text>
        <dbReference type="Rhea" id="RHEA:13517"/>
        <dbReference type="ChEBI" id="CHEBI:30616"/>
        <dbReference type="ChEBI" id="CHEBI:58369"/>
        <dbReference type="ChEBI" id="CHEBI:63528"/>
        <dbReference type="ChEBI" id="CHEBI:456216"/>
        <dbReference type="EC" id="2.7.4.9"/>
    </reaction>
</comment>
<evidence type="ECO:0000256" key="11">
    <source>
        <dbReference type="HAMAP-Rule" id="MF_00165"/>
    </source>
</evidence>
<keyword evidence="7 11" id="KW-0418">Kinase</keyword>
<evidence type="ECO:0000256" key="1">
    <source>
        <dbReference type="ARBA" id="ARBA00009776"/>
    </source>
</evidence>
<dbReference type="PROSITE" id="PS01331">
    <property type="entry name" value="THYMIDYLATE_KINASE"/>
    <property type="match status" value="1"/>
</dbReference>
<feature type="binding site" evidence="11">
    <location>
        <begin position="11"/>
        <end position="18"/>
    </location>
    <ligand>
        <name>ATP</name>
        <dbReference type="ChEBI" id="CHEBI:30616"/>
    </ligand>
</feature>
<keyword evidence="8 11" id="KW-0067">ATP-binding</keyword>
<evidence type="ECO:0000313" key="14">
    <source>
        <dbReference type="Proteomes" id="UP000184052"/>
    </source>
</evidence>
<dbReference type="FunFam" id="3.40.50.300:FF:000225">
    <property type="entry name" value="Thymidylate kinase"/>
    <property type="match status" value="1"/>
</dbReference>
<comment type="function">
    <text evidence="10 11">Phosphorylation of dTMP to form dTDP in both de novo and salvage pathways of dTTP synthesis.</text>
</comment>
<gene>
    <name evidence="11" type="primary">tmk</name>
    <name evidence="13" type="ORF">SAMN02745751_00683</name>
</gene>
<dbReference type="GO" id="GO:0006233">
    <property type="term" value="P:dTDP biosynthetic process"/>
    <property type="evidence" value="ECO:0007669"/>
    <property type="project" value="InterPro"/>
</dbReference>
<evidence type="ECO:0000256" key="8">
    <source>
        <dbReference type="ARBA" id="ARBA00022840"/>
    </source>
</evidence>
<evidence type="ECO:0000259" key="12">
    <source>
        <dbReference type="Pfam" id="PF02223"/>
    </source>
</evidence>
<protein>
    <recommendedName>
        <fullName evidence="3 11">Thymidylate kinase</fullName>
        <ecNumber evidence="2 11">2.7.4.9</ecNumber>
    </recommendedName>
    <alternativeName>
        <fullName evidence="11">dTMP kinase</fullName>
    </alternativeName>
</protein>